<proteinExistence type="predicted"/>
<keyword evidence="2" id="KW-1185">Reference proteome</keyword>
<comment type="caution">
    <text evidence="1">The sequence shown here is derived from an EMBL/GenBank/DDBJ whole genome shotgun (WGS) entry which is preliminary data.</text>
</comment>
<protein>
    <submittedName>
        <fullName evidence="1">Competence protein ComEC</fullName>
    </submittedName>
</protein>
<dbReference type="Proteomes" id="UP001261666">
    <property type="component" value="Unassembled WGS sequence"/>
</dbReference>
<name>A0ACC6IGK6_9ACTN</name>
<accession>A0ACC6IGK6</accession>
<evidence type="ECO:0000313" key="1">
    <source>
        <dbReference type="EMBL" id="MDR6209861.1"/>
    </source>
</evidence>
<reference evidence="1" key="1">
    <citation type="submission" date="2023-08" db="EMBL/GenBank/DDBJ databases">
        <title>Functional and genomic diversity of the sorghum phyllosphere microbiome.</title>
        <authorList>
            <person name="Shade A."/>
        </authorList>
    </citation>
    <scope>NUCLEOTIDE SEQUENCE</scope>
    <source>
        <strain evidence="1">SORGH_AS_0885</strain>
    </source>
</reference>
<organism evidence="1 2">
    <name type="scientific">Nocardioides zeae</name>
    <dbReference type="NCBI Taxonomy" id="1457234"/>
    <lineage>
        <taxon>Bacteria</taxon>
        <taxon>Bacillati</taxon>
        <taxon>Actinomycetota</taxon>
        <taxon>Actinomycetes</taxon>
        <taxon>Propionibacteriales</taxon>
        <taxon>Nocardioidaceae</taxon>
        <taxon>Nocardioides</taxon>
    </lineage>
</organism>
<gene>
    <name evidence="1" type="ORF">QE364_001561</name>
</gene>
<evidence type="ECO:0000313" key="2">
    <source>
        <dbReference type="Proteomes" id="UP001261666"/>
    </source>
</evidence>
<sequence length="805" mass="82096">MARPTADGGTDGTGAEEAPAADLRMPLLGASAWVGALVGLLVPLRGIPVVVVALLVALGVVARAIGRRGAGVREVTRTALAAGLLLVAASGIATVHRVGTTTGPVSALADERASVRGELVVTGDPRERSGPFADYVVVRGRLTRVEGRGRAWEVRSSVLVVAPTDWADVPLGATLRVSGRLVPAEGGDLAAVLRARADREVLEAPDVWWRGAAAVRAALRESVDHRPPDQAVLVPSLVVGDDAGLDPRLAEDFATTGLTHLLAVSGTNLTLITAFLLVLAQQAGVRGRGRVVVAVVGIVGFVLLARTEPSVVRAAAMGTVALLGMGRNGLRRGTRSLGVAVTVLLLLQPWLATTVGFALSVLATAGILLLAPAWRDALARWMPRWLAEAIAVPAAAQLACTPVVAGISGEVSIVAVLANMLVAPVVGPATVLGLAGGLVGLVWTPPSRIPGTVAAWCVGWIIAVARWGAALPLASVGWGRSAVALGALTVLCLAAVPLAPRFLARPRLVLLGCALTAVVVLVRPPTPGWPPERWAVVACDVGQGDALVLRAGPGSAVVVDTGPEPGPVDRCLDRLGVDRVALLVLTHFHDDHAGAVEGVLDGRAVDAIDVSPLDEPATTAADVRDLAAARGIPVTVPAHGSVRQVGDVRLEVLGPVPGAVRPAPSGAGGARQRDGEGSGANDASLVLLAEVAGVSVLLTGDVEPPAQRTLLRTVAARPGGLDVDVLKVPHHGSRHQVHELLAAVTAEVALVSVGADNTYGHPDPDLLHALEAGGTRVLRTDLAGDLVVTRPVRTDGPIGVVTGRG</sequence>
<dbReference type="EMBL" id="JAVIZJ010000003">
    <property type="protein sequence ID" value="MDR6209861.1"/>
    <property type="molecule type" value="Genomic_DNA"/>
</dbReference>